<proteinExistence type="predicted"/>
<gene>
    <name evidence="2" type="ORF">E7746_12165</name>
</gene>
<dbReference type="Gene3D" id="3.30.1380.10">
    <property type="match status" value="1"/>
</dbReference>
<organism evidence="2 3">
    <name type="scientific">Muribaculum gordoncarteri</name>
    <dbReference type="NCBI Taxonomy" id="2530390"/>
    <lineage>
        <taxon>Bacteria</taxon>
        <taxon>Pseudomonadati</taxon>
        <taxon>Bacteroidota</taxon>
        <taxon>Bacteroidia</taxon>
        <taxon>Bacteroidales</taxon>
        <taxon>Muribaculaceae</taxon>
        <taxon>Muribaculum</taxon>
    </lineage>
</organism>
<dbReference type="InterPro" id="IPR009045">
    <property type="entry name" value="Zn_M74/Hedgehog-like"/>
</dbReference>
<dbReference type="Proteomes" id="UP000297031">
    <property type="component" value="Chromosome"/>
</dbReference>
<name>A0A4P7VRV9_9BACT</name>
<dbReference type="OrthoDB" id="5242612at2"/>
<evidence type="ECO:0000313" key="3">
    <source>
        <dbReference type="Proteomes" id="UP000297031"/>
    </source>
</evidence>
<feature type="domain" description="Peptidase M15A C-terminal" evidence="1">
    <location>
        <begin position="15"/>
        <end position="128"/>
    </location>
</feature>
<dbReference type="Pfam" id="PF08291">
    <property type="entry name" value="Peptidase_M15_3"/>
    <property type="match status" value="1"/>
</dbReference>
<dbReference type="EMBL" id="CP039393">
    <property type="protein sequence ID" value="QCD37104.1"/>
    <property type="molecule type" value="Genomic_DNA"/>
</dbReference>
<evidence type="ECO:0000259" key="1">
    <source>
        <dbReference type="Pfam" id="PF08291"/>
    </source>
</evidence>
<dbReference type="SUPFAM" id="SSF55166">
    <property type="entry name" value="Hedgehog/DD-peptidase"/>
    <property type="match status" value="1"/>
</dbReference>
<dbReference type="InterPro" id="IPR013230">
    <property type="entry name" value="Peptidase_M15A_C"/>
</dbReference>
<reference evidence="2 3" key="1">
    <citation type="submission" date="2019-02" db="EMBL/GenBank/DDBJ databases">
        <title>Isolation and identification of novel species under the genus Muribaculum.</title>
        <authorList>
            <person name="Miyake S."/>
            <person name="Ding Y."/>
            <person name="Low A."/>
            <person name="Soh M."/>
            <person name="Seedorf H."/>
        </authorList>
    </citation>
    <scope>NUCLEOTIDE SEQUENCE [LARGE SCALE GENOMIC DNA]</scope>
    <source>
        <strain evidence="2 3">TLL-A4</strain>
    </source>
</reference>
<keyword evidence="3" id="KW-1185">Reference proteome</keyword>
<protein>
    <submittedName>
        <fullName evidence="2">Peptidase M15</fullName>
    </submittedName>
</protein>
<dbReference type="KEGG" id="mgod:E7746_12165"/>
<accession>A0A4P7VRV9</accession>
<dbReference type="AlphaFoldDB" id="A0A4P7VRV9"/>
<evidence type="ECO:0000313" key="2">
    <source>
        <dbReference type="EMBL" id="QCD37104.1"/>
    </source>
</evidence>
<sequence>MEIATPLKAKEAVSHFTIAELSRSTIALRHGIDNTPPPEAVLNMQRLIDNVLEPARNLLQKQIIVNSGYRCSRLNSMVGGAKRSYHLSGRAADITTGNIDDNRRLLEILSQLPHVELISEHGGLWIHVAF</sequence>